<gene>
    <name evidence="6" type="ORF">EUGRSUZ_G03355</name>
</gene>
<evidence type="ECO:0000259" key="5">
    <source>
        <dbReference type="Pfam" id="PF01370"/>
    </source>
</evidence>
<dbReference type="InterPro" id="IPR001509">
    <property type="entry name" value="Epimerase_deHydtase"/>
</dbReference>
<evidence type="ECO:0000256" key="4">
    <source>
        <dbReference type="SAM" id="MobiDB-lite"/>
    </source>
</evidence>
<dbReference type="GO" id="GO:0016616">
    <property type="term" value="F:oxidoreductase activity, acting on the CH-OH group of donors, NAD or NADP as acceptor"/>
    <property type="evidence" value="ECO:0000318"/>
    <property type="project" value="GO_Central"/>
</dbReference>
<dbReference type="Gramene" id="KCW66072">
    <property type="protein sequence ID" value="KCW66072"/>
    <property type="gene ID" value="EUGRSUZ_G03355"/>
</dbReference>
<name>A0A059BIM5_EUCGR</name>
<dbReference type="InterPro" id="IPR050425">
    <property type="entry name" value="NAD(P)_dehydrat-like"/>
</dbReference>
<dbReference type="InterPro" id="IPR036291">
    <property type="entry name" value="NAD(P)-bd_dom_sf"/>
</dbReference>
<dbReference type="FunFam" id="3.40.50.720:FF:000085">
    <property type="entry name" value="Dihydroflavonol reductase"/>
    <property type="match status" value="1"/>
</dbReference>
<dbReference type="Pfam" id="PF01370">
    <property type="entry name" value="Epimerase"/>
    <property type="match status" value="1"/>
</dbReference>
<evidence type="ECO:0000313" key="6">
    <source>
        <dbReference type="EMBL" id="KCW66072.1"/>
    </source>
</evidence>
<dbReference type="Gene3D" id="3.40.50.720">
    <property type="entry name" value="NAD(P)-binding Rossmann-like Domain"/>
    <property type="match status" value="1"/>
</dbReference>
<evidence type="ECO:0000256" key="1">
    <source>
        <dbReference type="ARBA" id="ARBA00022857"/>
    </source>
</evidence>
<evidence type="ECO:0000256" key="3">
    <source>
        <dbReference type="ARBA" id="ARBA00023445"/>
    </source>
</evidence>
<comment type="similarity">
    <text evidence="3">Belongs to the NAD(P)-dependent epimerase/dehydratase family. Dihydroflavonol-4-reductase subfamily.</text>
</comment>
<organism evidence="6">
    <name type="scientific">Eucalyptus grandis</name>
    <name type="common">Flooded gum</name>
    <dbReference type="NCBI Taxonomy" id="71139"/>
    <lineage>
        <taxon>Eukaryota</taxon>
        <taxon>Viridiplantae</taxon>
        <taxon>Streptophyta</taxon>
        <taxon>Embryophyta</taxon>
        <taxon>Tracheophyta</taxon>
        <taxon>Spermatophyta</taxon>
        <taxon>Magnoliopsida</taxon>
        <taxon>eudicotyledons</taxon>
        <taxon>Gunneridae</taxon>
        <taxon>Pentapetalae</taxon>
        <taxon>rosids</taxon>
        <taxon>malvids</taxon>
        <taxon>Myrtales</taxon>
        <taxon>Myrtaceae</taxon>
        <taxon>Myrtoideae</taxon>
        <taxon>Eucalypteae</taxon>
        <taxon>Eucalyptus</taxon>
    </lineage>
</organism>
<keyword evidence="1" id="KW-0521">NADP</keyword>
<sequence length="447" mass="49330">MPNQRQQIPNRLMRLRHCSAAPPRRSVPWIYPGTGPDRRSGSRVDPCNKRMDPGSNFSEPVLNGRFPVLGQEPPARTMHTPSAKNGGDERSREVQYSFTLSPEPQETRPACVNSTVQVPRTEKMSGAGKVVGVTGGSGYIASWLVKLLLHRGYTVRATIRDPTDPKKTGHLLALEGAKERLHLFKAELQQEGSFDSVVDGCECVFHIAFPYLPSAADPQAEIIDPAVKGTLNVLRSCAKASSIKRVVVTSSMATVAFSAKPVTSGIVIDETWDSDPEFCQKSKLWYILSKTFAEKAAWEFAKENGIDLVIINPGHVFGPFLQPTVNFSVGLILNLINGAQTFPNTCYIFVDVRDVAHAHILAFENHSAHGRYCLVAKTVHCHDVLQILRNLYPTLHLPKKCEDEKPFSSKDEISTKKAEALGVDFTPLEVSLRDTVECLKEKGFISV</sequence>
<dbReference type="SUPFAM" id="SSF51735">
    <property type="entry name" value="NAD(P)-binding Rossmann-fold domains"/>
    <property type="match status" value="1"/>
</dbReference>
<proteinExistence type="inferred from homology"/>
<dbReference type="EMBL" id="KK198759">
    <property type="protein sequence ID" value="KCW66071.1"/>
    <property type="molecule type" value="Genomic_DNA"/>
</dbReference>
<keyword evidence="2" id="KW-0560">Oxidoreductase</keyword>
<accession>A0A059BIM5</accession>
<dbReference type="eggNOG" id="KOG1502">
    <property type="taxonomic scope" value="Eukaryota"/>
</dbReference>
<feature type="region of interest" description="Disordered" evidence="4">
    <location>
        <begin position="26"/>
        <end position="92"/>
    </location>
</feature>
<dbReference type="AlphaFoldDB" id="A0A059BIM5"/>
<dbReference type="OMA" id="VEFSHIH"/>
<dbReference type="PANTHER" id="PTHR10366:SF575">
    <property type="entry name" value="NAD-DEPENDENT EPIMERASE_DEHYDRATASE DOMAIN-CONTAINING PROTEIN"/>
    <property type="match status" value="1"/>
</dbReference>
<dbReference type="STRING" id="71139.A0A059BIM5"/>
<dbReference type="PANTHER" id="PTHR10366">
    <property type="entry name" value="NAD DEPENDENT EPIMERASE/DEHYDRATASE"/>
    <property type="match status" value="1"/>
</dbReference>
<dbReference type="Gramene" id="KCW66071">
    <property type="protein sequence ID" value="KCW66071"/>
    <property type="gene ID" value="EUGRSUZ_G03355"/>
</dbReference>
<dbReference type="CDD" id="cd08958">
    <property type="entry name" value="FR_SDR_e"/>
    <property type="match status" value="1"/>
</dbReference>
<protein>
    <recommendedName>
        <fullName evidence="5">NAD-dependent epimerase/dehydratase domain-containing protein</fullName>
    </recommendedName>
</protein>
<evidence type="ECO:0000256" key="2">
    <source>
        <dbReference type="ARBA" id="ARBA00023002"/>
    </source>
</evidence>
<feature type="domain" description="NAD-dependent epimerase/dehydratase" evidence="5">
    <location>
        <begin position="133"/>
        <end position="368"/>
    </location>
</feature>
<feature type="compositionally biased region" description="Basic and acidic residues" evidence="4">
    <location>
        <begin position="36"/>
        <end position="52"/>
    </location>
</feature>
<reference evidence="6" key="1">
    <citation type="submission" date="2013-07" db="EMBL/GenBank/DDBJ databases">
        <title>The genome of Eucalyptus grandis.</title>
        <authorList>
            <person name="Schmutz J."/>
            <person name="Hayes R."/>
            <person name="Myburg A."/>
            <person name="Tuskan G."/>
            <person name="Grattapaglia D."/>
            <person name="Rokhsar D.S."/>
        </authorList>
    </citation>
    <scope>NUCLEOTIDE SEQUENCE</scope>
    <source>
        <tissue evidence="6">Leaf extractions</tissue>
    </source>
</reference>
<dbReference type="EMBL" id="KK198759">
    <property type="protein sequence ID" value="KCW66072.1"/>
    <property type="molecule type" value="Genomic_DNA"/>
</dbReference>